<protein>
    <submittedName>
        <fullName evidence="1">Uncharacterized protein</fullName>
    </submittedName>
</protein>
<dbReference type="Pfam" id="PF19781">
    <property type="entry name" value="DUF6266"/>
    <property type="match status" value="1"/>
</dbReference>
<comment type="caution">
    <text evidence="1">The sequence shown here is derived from an EMBL/GenBank/DDBJ whole genome shotgun (WGS) entry which is preliminary data.</text>
</comment>
<reference evidence="1 2" key="1">
    <citation type="submission" date="2020-08" db="EMBL/GenBank/DDBJ databases">
        <title>Genome public.</title>
        <authorList>
            <person name="Liu C."/>
            <person name="Sun Q."/>
        </authorList>
    </citation>
    <scope>NUCLEOTIDE SEQUENCE [LARGE SCALE GENOMIC DNA]</scope>
    <source>
        <strain evidence="1 2">NSJ-56</strain>
    </source>
</reference>
<dbReference type="RefSeq" id="WP_186977707.1">
    <property type="nucleotide sequence ID" value="NZ_JACOOH010000008.1"/>
</dbReference>
<evidence type="ECO:0000313" key="2">
    <source>
        <dbReference type="Proteomes" id="UP000646484"/>
    </source>
</evidence>
<accession>A0ABR7D4H1</accession>
<name>A0ABR7D4H1_9BACT</name>
<dbReference type="Proteomes" id="UP000646484">
    <property type="component" value="Unassembled WGS sequence"/>
</dbReference>
<dbReference type="EMBL" id="JACOOH010000008">
    <property type="protein sequence ID" value="MBC5622853.1"/>
    <property type="molecule type" value="Genomic_DNA"/>
</dbReference>
<dbReference type="InterPro" id="IPR046233">
    <property type="entry name" value="DUF6266"/>
</dbReference>
<evidence type="ECO:0000313" key="1">
    <source>
        <dbReference type="EMBL" id="MBC5622853.1"/>
    </source>
</evidence>
<proteinExistence type="predicted"/>
<sequence length="213" mass="24133">MATLNDSLLSGASGKLDGYVIYRVGKKTYMRKLAENVSNPRTDGQTMQRAKLPGAQTMYRAMRDGMLKDVLDVAAREEERRSGYHWFLHANMNVFGKEHYIDYSRLELTAGSLQLPFEMKMIEGDETYALFSWIDNSGSVTAQATDRLLVAAIFDDEPYSPVVLEMDRSCRGDGAGVVNLPEGTWKTVHLYCFFASETERRYSPCRYFSISKS</sequence>
<organism evidence="1 2">
    <name type="scientific">Butyricimonas hominis</name>
    <dbReference type="NCBI Taxonomy" id="2763032"/>
    <lineage>
        <taxon>Bacteria</taxon>
        <taxon>Pseudomonadati</taxon>
        <taxon>Bacteroidota</taxon>
        <taxon>Bacteroidia</taxon>
        <taxon>Bacteroidales</taxon>
        <taxon>Odoribacteraceae</taxon>
        <taxon>Butyricimonas</taxon>
    </lineage>
</organism>
<gene>
    <name evidence="1" type="ORF">H8S64_17315</name>
</gene>
<keyword evidence="2" id="KW-1185">Reference proteome</keyword>